<evidence type="ECO:0000259" key="7">
    <source>
        <dbReference type="Pfam" id="PF15511"/>
    </source>
</evidence>
<feature type="compositionally biased region" description="Basic residues" evidence="6">
    <location>
        <begin position="26"/>
        <end position="43"/>
    </location>
</feature>
<dbReference type="GO" id="GO:0003677">
    <property type="term" value="F:DNA binding"/>
    <property type="evidence" value="ECO:0007669"/>
    <property type="project" value="InterPro"/>
</dbReference>
<dbReference type="Gene3D" id="1.10.20.10">
    <property type="entry name" value="Histone, subunit A"/>
    <property type="match status" value="1"/>
</dbReference>
<dbReference type="GO" id="GO:0007059">
    <property type="term" value="P:chromosome segregation"/>
    <property type="evidence" value="ECO:0007669"/>
    <property type="project" value="TreeGrafter"/>
</dbReference>
<dbReference type="GO" id="GO:0051382">
    <property type="term" value="P:kinetochore assembly"/>
    <property type="evidence" value="ECO:0007669"/>
    <property type="project" value="InterPro"/>
</dbReference>
<evidence type="ECO:0000256" key="1">
    <source>
        <dbReference type="ARBA" id="ARBA00004123"/>
    </source>
</evidence>
<dbReference type="InterPro" id="IPR035425">
    <property type="entry name" value="CENP-T/H4_C"/>
</dbReference>
<dbReference type="EMBL" id="LK052918">
    <property type="protein sequence ID" value="CDR47555.1"/>
    <property type="molecule type" value="Genomic_DNA"/>
</dbReference>
<evidence type="ECO:0000256" key="6">
    <source>
        <dbReference type="SAM" id="MobiDB-lite"/>
    </source>
</evidence>
<dbReference type="AlphaFoldDB" id="A0A061BC85"/>
<feature type="compositionally biased region" description="Basic and acidic residues" evidence="6">
    <location>
        <begin position="92"/>
        <end position="102"/>
    </location>
</feature>
<dbReference type="Pfam" id="PF15511">
    <property type="entry name" value="CENP-T_C"/>
    <property type="match status" value="1"/>
</dbReference>
<dbReference type="VEuPathDB" id="FungiDB:BON22_5488"/>
<gene>
    <name evidence="8" type="ORF">CYFA0S_33e00386g</name>
</gene>
<dbReference type="GO" id="GO:0000278">
    <property type="term" value="P:mitotic cell cycle"/>
    <property type="evidence" value="ECO:0007669"/>
    <property type="project" value="TreeGrafter"/>
</dbReference>
<comment type="similarity">
    <text evidence="3">Belongs to the CENP-T/CNN1 family.</text>
</comment>
<name>A0A061BC85_CYBFA</name>
<dbReference type="InterPro" id="IPR028255">
    <property type="entry name" value="CENP-T"/>
</dbReference>
<dbReference type="CDD" id="cd22920">
    <property type="entry name" value="HFD_CENP-T"/>
    <property type="match status" value="1"/>
</dbReference>
<comment type="subcellular location">
    <subcellularLocation>
        <location evidence="2">Chromosome</location>
    </subcellularLocation>
    <subcellularLocation>
        <location evidence="1">Nucleus</location>
    </subcellularLocation>
</comment>
<dbReference type="OrthoDB" id="10071681at2759"/>
<feature type="domain" description="CENP-T/Histone H4 histone fold" evidence="7">
    <location>
        <begin position="258"/>
        <end position="343"/>
    </location>
</feature>
<evidence type="ECO:0000256" key="4">
    <source>
        <dbReference type="ARBA" id="ARBA00022454"/>
    </source>
</evidence>
<keyword evidence="5" id="KW-0539">Nucleus</keyword>
<dbReference type="GO" id="GO:0005634">
    <property type="term" value="C:nucleus"/>
    <property type="evidence" value="ECO:0007669"/>
    <property type="project" value="UniProtKB-SubCell"/>
</dbReference>
<dbReference type="SUPFAM" id="SSF47113">
    <property type="entry name" value="Histone-fold"/>
    <property type="match status" value="1"/>
</dbReference>
<feature type="compositionally biased region" description="Basic and acidic residues" evidence="6">
    <location>
        <begin position="1"/>
        <end position="11"/>
    </location>
</feature>
<feature type="compositionally biased region" description="Polar residues" evidence="6">
    <location>
        <begin position="238"/>
        <end position="248"/>
    </location>
</feature>
<evidence type="ECO:0000256" key="3">
    <source>
        <dbReference type="ARBA" id="ARBA00010137"/>
    </source>
</evidence>
<dbReference type="InterPro" id="IPR009072">
    <property type="entry name" value="Histone-fold"/>
</dbReference>
<feature type="region of interest" description="Disordered" evidence="6">
    <location>
        <begin position="186"/>
        <end position="248"/>
    </location>
</feature>
<proteinExistence type="inferred from homology"/>
<feature type="compositionally biased region" description="Acidic residues" evidence="6">
    <location>
        <begin position="186"/>
        <end position="205"/>
    </location>
</feature>
<accession>A0A061BC85</accession>
<reference evidence="8" key="1">
    <citation type="journal article" date="2014" name="Genome Announc.">
        <title>Genome sequence of the yeast Cyberlindnera fabianii (Hansenula fabianii).</title>
        <authorList>
            <person name="Freel K.C."/>
            <person name="Sarilar V."/>
            <person name="Neuveglise C."/>
            <person name="Devillers H."/>
            <person name="Friedrich A."/>
            <person name="Schacherer J."/>
        </authorList>
    </citation>
    <scope>NUCLEOTIDE SEQUENCE</scope>
    <source>
        <strain evidence="8">YJS4271</strain>
    </source>
</reference>
<dbReference type="PANTHER" id="PTHR46904">
    <property type="entry name" value="CENTROMERE PROTEIN T"/>
    <property type="match status" value="1"/>
</dbReference>
<organism evidence="8">
    <name type="scientific">Cyberlindnera fabianii</name>
    <name type="common">Yeast</name>
    <name type="synonym">Hansenula fabianii</name>
    <dbReference type="NCBI Taxonomy" id="36022"/>
    <lineage>
        <taxon>Eukaryota</taxon>
        <taxon>Fungi</taxon>
        <taxon>Dikarya</taxon>
        <taxon>Ascomycota</taxon>
        <taxon>Saccharomycotina</taxon>
        <taxon>Saccharomycetes</taxon>
        <taxon>Phaffomycetales</taxon>
        <taxon>Phaffomycetaceae</taxon>
        <taxon>Cyberlindnera</taxon>
    </lineage>
</organism>
<feature type="compositionally biased region" description="Low complexity" evidence="6">
    <location>
        <begin position="12"/>
        <end position="22"/>
    </location>
</feature>
<keyword evidence="4" id="KW-0158">Chromosome</keyword>
<feature type="region of interest" description="Disordered" evidence="6">
    <location>
        <begin position="1"/>
        <end position="47"/>
    </location>
</feature>
<dbReference type="PANTHER" id="PTHR46904:SF1">
    <property type="entry name" value="CENTROMERE PROTEIN T"/>
    <property type="match status" value="1"/>
</dbReference>
<feature type="region of interest" description="Disordered" evidence="6">
    <location>
        <begin position="80"/>
        <end position="138"/>
    </location>
</feature>
<dbReference type="GO" id="GO:0000776">
    <property type="term" value="C:kinetochore"/>
    <property type="evidence" value="ECO:0007669"/>
    <property type="project" value="InterPro"/>
</dbReference>
<evidence type="ECO:0000256" key="2">
    <source>
        <dbReference type="ARBA" id="ARBA00004286"/>
    </source>
</evidence>
<dbReference type="GO" id="GO:0046982">
    <property type="term" value="F:protein heterodimerization activity"/>
    <property type="evidence" value="ECO:0007669"/>
    <property type="project" value="InterPro"/>
</dbReference>
<evidence type="ECO:0000256" key="5">
    <source>
        <dbReference type="ARBA" id="ARBA00023242"/>
    </source>
</evidence>
<sequence>MSETPVREGRSSRVSSRSGSQSATPHRARSKTPVRTPSRRRRATIVSANLVASRRPHRQSTTPQNILRVLSRALLRGRDDDVQPSNQEIPEPDVHSSQHHTIDNVGQLDPTFDFPDDGPDEDFYRPSTAGDTDGDHYFDARLNQPTSSLIPEDIDTRRDLTSDLIPRSTMFSDIAFPEGIMPDQHDMEEEQEHEQEDREEEEEQPIDPFLSDDERLHTERLAPLTPPHTQTRPKRQRVQTIKTSNSQNPLTSKSILEFAQFCTRKQIPKECTSVLAEISGEFFDNVARDLDAYADHARSRKVINARDAFLLLKRQRHVSDLESLMSLANDMLPLEDVMELKKNLDKLN</sequence>
<protein>
    <submittedName>
        <fullName evidence="8">CYFA0S33e00386g1_1</fullName>
    </submittedName>
</protein>
<evidence type="ECO:0000313" key="8">
    <source>
        <dbReference type="EMBL" id="CDR47555.1"/>
    </source>
</evidence>